<dbReference type="RefSeq" id="WP_045969560.1">
    <property type="nucleotide sequence ID" value="NZ_CP090145.1"/>
</dbReference>
<protein>
    <submittedName>
        <fullName evidence="7">TlpA family protein disulfide reductase</fullName>
    </submittedName>
</protein>
<proteinExistence type="predicted"/>
<dbReference type="InterPro" id="IPR050553">
    <property type="entry name" value="Thioredoxin_ResA/DsbE_sf"/>
</dbReference>
<dbReference type="InterPro" id="IPR013740">
    <property type="entry name" value="Redoxin"/>
</dbReference>
<reference evidence="7" key="1">
    <citation type="submission" date="2021-12" db="EMBL/GenBank/DDBJ databases">
        <authorList>
            <person name="Cha I.-T."/>
            <person name="Lee K.-E."/>
            <person name="Park S.-J."/>
        </authorList>
    </citation>
    <scope>NUCLEOTIDE SEQUENCE</scope>
    <source>
        <strain evidence="7">YSM-43</strain>
    </source>
</reference>
<keyword evidence="3" id="KW-1015">Disulfide bond</keyword>
<evidence type="ECO:0000256" key="2">
    <source>
        <dbReference type="ARBA" id="ARBA00022748"/>
    </source>
</evidence>
<feature type="domain" description="Thioredoxin" evidence="6">
    <location>
        <begin position="191"/>
        <end position="334"/>
    </location>
</feature>
<gene>
    <name evidence="7" type="ORF">LXD69_07455</name>
</gene>
<evidence type="ECO:0000313" key="7">
    <source>
        <dbReference type="EMBL" id="UOX35347.1"/>
    </source>
</evidence>
<dbReference type="Gene3D" id="3.40.30.10">
    <property type="entry name" value="Glutaredoxin"/>
    <property type="match status" value="1"/>
</dbReference>
<evidence type="ECO:0000259" key="6">
    <source>
        <dbReference type="PROSITE" id="PS51352"/>
    </source>
</evidence>
<dbReference type="InterPro" id="IPR036249">
    <property type="entry name" value="Thioredoxin-like_sf"/>
</dbReference>
<evidence type="ECO:0000256" key="5">
    <source>
        <dbReference type="SAM" id="SignalP"/>
    </source>
</evidence>
<dbReference type="PROSITE" id="PS51352">
    <property type="entry name" value="THIOREDOXIN_2"/>
    <property type="match status" value="1"/>
</dbReference>
<keyword evidence="5" id="KW-0732">Signal</keyword>
<sequence length="334" mass="37572">MKKVLMLFLFAVLSTYGQNSTEFVLFQGKIANRNSDSIVLSSGRSFKKTIKLNKKGEFKDKIEIPATGLFRFFDGTEGTLLFLKNGYDLKLAMDAKQFDESIVYKGEGAKENNYLAQKALLDEVFQNDLEALLEKDEAIFANSLEKKKSGDLEKLGNAGIDEELASIVKSIIEQESAMLTQYYNQKKKANEMNGKPSPSFSFENHKGGITKLEDFKGKYVYIDVWATWCAPCRAEIPFLKKIEEEFKGKNIEFVSISIDTKKDYEKWKKFVSDKELGGVQLVADNDWNSDFVKAFGINGIPRFILVGPDGNVVYSDAPRPSSEGLSAKLEDLLN</sequence>
<dbReference type="InterPro" id="IPR013766">
    <property type="entry name" value="Thioredoxin_domain"/>
</dbReference>
<dbReference type="PANTHER" id="PTHR42852:SF6">
    <property type="entry name" value="THIOL:DISULFIDE INTERCHANGE PROTEIN DSBE"/>
    <property type="match status" value="1"/>
</dbReference>
<dbReference type="Pfam" id="PF08534">
    <property type="entry name" value="Redoxin"/>
    <property type="match status" value="1"/>
</dbReference>
<evidence type="ECO:0000256" key="1">
    <source>
        <dbReference type="ARBA" id="ARBA00004196"/>
    </source>
</evidence>
<comment type="subcellular location">
    <subcellularLocation>
        <location evidence="1">Cell envelope</location>
    </subcellularLocation>
</comment>
<evidence type="ECO:0000256" key="3">
    <source>
        <dbReference type="ARBA" id="ARBA00023157"/>
    </source>
</evidence>
<dbReference type="CDD" id="cd02966">
    <property type="entry name" value="TlpA_like_family"/>
    <property type="match status" value="1"/>
</dbReference>
<dbReference type="EMBL" id="CP090145">
    <property type="protein sequence ID" value="UOX35347.1"/>
    <property type="molecule type" value="Genomic_DNA"/>
</dbReference>
<feature type="signal peptide" evidence="5">
    <location>
        <begin position="1"/>
        <end position="17"/>
    </location>
</feature>
<dbReference type="PANTHER" id="PTHR42852">
    <property type="entry name" value="THIOL:DISULFIDE INTERCHANGE PROTEIN DSBE"/>
    <property type="match status" value="1"/>
</dbReference>
<organism evidence="7 8">
    <name type="scientific">Flavobacterium sediminilitoris</name>
    <dbReference type="NCBI Taxonomy" id="2024526"/>
    <lineage>
        <taxon>Bacteria</taxon>
        <taxon>Pseudomonadati</taxon>
        <taxon>Bacteroidota</taxon>
        <taxon>Flavobacteriia</taxon>
        <taxon>Flavobacteriales</taxon>
        <taxon>Flavobacteriaceae</taxon>
        <taxon>Flavobacterium</taxon>
    </lineage>
</organism>
<accession>A0ABY4HT50</accession>
<name>A0ABY4HT50_9FLAO</name>
<keyword evidence="4" id="KW-0676">Redox-active center</keyword>
<keyword evidence="8" id="KW-1185">Reference proteome</keyword>
<evidence type="ECO:0000256" key="4">
    <source>
        <dbReference type="ARBA" id="ARBA00023284"/>
    </source>
</evidence>
<feature type="chain" id="PRO_5047193701" evidence="5">
    <location>
        <begin position="18"/>
        <end position="334"/>
    </location>
</feature>
<dbReference type="SUPFAM" id="SSF52833">
    <property type="entry name" value="Thioredoxin-like"/>
    <property type="match status" value="1"/>
</dbReference>
<reference evidence="7" key="2">
    <citation type="submission" date="2022-04" db="EMBL/GenBank/DDBJ databases">
        <title>Complete Genome Sequence of Flavobacterium sediminilitoris YSM-43, Isolated from a Tidal Sediment.</title>
        <authorList>
            <person name="Lee P.A."/>
        </authorList>
    </citation>
    <scope>NUCLEOTIDE SEQUENCE</scope>
    <source>
        <strain evidence="7">YSM-43</strain>
    </source>
</reference>
<keyword evidence="2" id="KW-0201">Cytochrome c-type biogenesis</keyword>
<dbReference type="Proteomes" id="UP000830454">
    <property type="component" value="Chromosome"/>
</dbReference>
<evidence type="ECO:0000313" key="8">
    <source>
        <dbReference type="Proteomes" id="UP000830454"/>
    </source>
</evidence>